<protein>
    <submittedName>
        <fullName evidence="4">Ribosomal protein S18 acetylase RimI-like enzyme</fullName>
    </submittedName>
</protein>
<name>A0A840FAI2_9SPHN</name>
<comment type="caution">
    <text evidence="4">The sequence shown here is derived from an EMBL/GenBank/DDBJ whole genome shotgun (WGS) entry which is preliminary data.</text>
</comment>
<evidence type="ECO:0000313" key="4">
    <source>
        <dbReference type="EMBL" id="MBB4152517.1"/>
    </source>
</evidence>
<accession>A0A840FAI2</accession>
<gene>
    <name evidence="4" type="ORF">GGQ80_000393</name>
</gene>
<dbReference type="PANTHER" id="PTHR43420">
    <property type="entry name" value="ACETYLTRANSFERASE"/>
    <property type="match status" value="1"/>
</dbReference>
<dbReference type="Gene3D" id="3.40.630.30">
    <property type="match status" value="1"/>
</dbReference>
<evidence type="ECO:0000259" key="3">
    <source>
        <dbReference type="PROSITE" id="PS51186"/>
    </source>
</evidence>
<dbReference type="EMBL" id="JACIEV010000001">
    <property type="protein sequence ID" value="MBB4152517.1"/>
    <property type="molecule type" value="Genomic_DNA"/>
</dbReference>
<dbReference type="PROSITE" id="PS51186">
    <property type="entry name" value="GNAT"/>
    <property type="match status" value="1"/>
</dbReference>
<keyword evidence="5" id="KW-1185">Reference proteome</keyword>
<dbReference type="InterPro" id="IPR016181">
    <property type="entry name" value="Acyl_CoA_acyltransferase"/>
</dbReference>
<dbReference type="AlphaFoldDB" id="A0A840FAI2"/>
<keyword evidence="4" id="KW-0689">Ribosomal protein</keyword>
<dbReference type="SUPFAM" id="SSF55729">
    <property type="entry name" value="Acyl-CoA N-acyltransferases (Nat)"/>
    <property type="match status" value="1"/>
</dbReference>
<organism evidence="4 5">
    <name type="scientific">Sphingomonas jinjuensis</name>
    <dbReference type="NCBI Taxonomy" id="535907"/>
    <lineage>
        <taxon>Bacteria</taxon>
        <taxon>Pseudomonadati</taxon>
        <taxon>Pseudomonadota</taxon>
        <taxon>Alphaproteobacteria</taxon>
        <taxon>Sphingomonadales</taxon>
        <taxon>Sphingomonadaceae</taxon>
        <taxon>Sphingomonas</taxon>
    </lineage>
</organism>
<evidence type="ECO:0000256" key="1">
    <source>
        <dbReference type="ARBA" id="ARBA00022679"/>
    </source>
</evidence>
<dbReference type="CDD" id="cd04301">
    <property type="entry name" value="NAT_SF"/>
    <property type="match status" value="1"/>
</dbReference>
<reference evidence="4 5" key="1">
    <citation type="submission" date="2020-08" db="EMBL/GenBank/DDBJ databases">
        <title>Genomic Encyclopedia of Type Strains, Phase IV (KMG-IV): sequencing the most valuable type-strain genomes for metagenomic binning, comparative biology and taxonomic classification.</title>
        <authorList>
            <person name="Goeker M."/>
        </authorList>
    </citation>
    <scope>NUCLEOTIDE SEQUENCE [LARGE SCALE GENOMIC DNA]</scope>
    <source>
        <strain evidence="4 5">YC6723</strain>
    </source>
</reference>
<keyword evidence="4" id="KW-0687">Ribonucleoprotein</keyword>
<feature type="domain" description="N-acetyltransferase" evidence="3">
    <location>
        <begin position="96"/>
        <end position="246"/>
    </location>
</feature>
<dbReference type="Pfam" id="PF00583">
    <property type="entry name" value="Acetyltransf_1"/>
    <property type="match status" value="1"/>
</dbReference>
<dbReference type="InterPro" id="IPR050680">
    <property type="entry name" value="YpeA/RimI_acetyltransf"/>
</dbReference>
<dbReference type="Proteomes" id="UP000529795">
    <property type="component" value="Unassembled WGS sequence"/>
</dbReference>
<keyword evidence="1" id="KW-0808">Transferase</keyword>
<dbReference type="GO" id="GO:0005840">
    <property type="term" value="C:ribosome"/>
    <property type="evidence" value="ECO:0007669"/>
    <property type="project" value="UniProtKB-KW"/>
</dbReference>
<evidence type="ECO:0000313" key="5">
    <source>
        <dbReference type="Proteomes" id="UP000529795"/>
    </source>
</evidence>
<dbReference type="InterPro" id="IPR000182">
    <property type="entry name" value="GNAT_dom"/>
</dbReference>
<dbReference type="PANTHER" id="PTHR43420:SF44">
    <property type="entry name" value="ACETYLTRANSFERASE YPEA"/>
    <property type="match status" value="1"/>
</dbReference>
<keyword evidence="2" id="KW-0012">Acyltransferase</keyword>
<dbReference type="RefSeq" id="WP_183982037.1">
    <property type="nucleotide sequence ID" value="NZ_JACIEV010000001.1"/>
</dbReference>
<proteinExistence type="predicted"/>
<evidence type="ECO:0000256" key="2">
    <source>
        <dbReference type="ARBA" id="ARBA00023315"/>
    </source>
</evidence>
<dbReference type="GO" id="GO:0016747">
    <property type="term" value="F:acyltransferase activity, transferring groups other than amino-acyl groups"/>
    <property type="evidence" value="ECO:0007669"/>
    <property type="project" value="InterPro"/>
</dbReference>
<sequence length="254" mass="26927">MIEAVERSARLALPALTEVEVPGWVIRVSGGPTKRVNSANPTVAGARLADVRVAAERLYAEHDLPVRYRLTPLAEPDADSLLADAGLARIDESWTMTMRPVPAPIDPAVTIAAAVGSTWMEGLAGALGWSADQRNGHAALLAHVERMGVATLVDGGEPVGWGIAGFGDGRACLYDIAVAADHRGQGLGQRLVSAILAWAAAEGAGEALLQVLDANEPARRLYRGLGFVDAYPYHYRVGVAPSRSSPARGRWQRR</sequence>